<feature type="transmembrane region" description="Helical" evidence="1">
    <location>
        <begin position="12"/>
        <end position="34"/>
    </location>
</feature>
<evidence type="ECO:0008006" key="4">
    <source>
        <dbReference type="Google" id="ProtNLM"/>
    </source>
</evidence>
<sequence>MLLTPHTFIGMAIAHFTGSPILAAPICFVAHFVCDKIPHWDFFSGTENDDGSRTKGWRFFAFVADFGLALSIGWFFFYRGAFLQNDLFGAITLLSGAFFSNLPDAMESPYIFHMDIYKKSKFLEKFTNLQKNAQTQAQPIIGITIQLILSLFSAILLLG</sequence>
<keyword evidence="1" id="KW-1133">Transmembrane helix</keyword>
<dbReference type="EMBL" id="PEYT01000021">
    <property type="protein sequence ID" value="PIS23010.1"/>
    <property type="molecule type" value="Genomic_DNA"/>
</dbReference>
<protein>
    <recommendedName>
        <fullName evidence="4">DUF3307 domain-containing protein</fullName>
    </recommendedName>
</protein>
<name>A0A2H0XDJ4_UNCKA</name>
<evidence type="ECO:0000313" key="3">
    <source>
        <dbReference type="Proteomes" id="UP000230340"/>
    </source>
</evidence>
<accession>A0A2H0XDJ4</accession>
<reference evidence="3" key="1">
    <citation type="submission" date="2017-09" db="EMBL/GenBank/DDBJ databases">
        <title>Depth-based differentiation of microbial function through sediment-hosted aquifers and enrichment of novel symbionts in the deep terrestrial subsurface.</title>
        <authorList>
            <person name="Probst A.J."/>
            <person name="Ladd B."/>
            <person name="Jarett J.K."/>
            <person name="Geller-Mcgrath D.E."/>
            <person name="Sieber C.M.K."/>
            <person name="Emerson J.B."/>
            <person name="Anantharaman K."/>
            <person name="Thomas B.C."/>
            <person name="Malmstrom R."/>
            <person name="Stieglmeier M."/>
            <person name="Klingl A."/>
            <person name="Woyke T."/>
            <person name="Ryan C.M."/>
            <person name="Banfield J.F."/>
        </authorList>
    </citation>
    <scope>NUCLEOTIDE SEQUENCE [LARGE SCALE GENOMIC DNA]</scope>
</reference>
<keyword evidence="1" id="KW-0812">Transmembrane</keyword>
<gene>
    <name evidence="2" type="ORF">COT49_02295</name>
</gene>
<organism evidence="2 3">
    <name type="scientific">candidate division WWE3 bacterium CG08_land_8_20_14_0_20_40_13</name>
    <dbReference type="NCBI Taxonomy" id="1975084"/>
    <lineage>
        <taxon>Bacteria</taxon>
        <taxon>Katanobacteria</taxon>
    </lineage>
</organism>
<comment type="caution">
    <text evidence="2">The sequence shown here is derived from an EMBL/GenBank/DDBJ whole genome shotgun (WGS) entry which is preliminary data.</text>
</comment>
<proteinExistence type="predicted"/>
<feature type="transmembrane region" description="Helical" evidence="1">
    <location>
        <begin position="59"/>
        <end position="78"/>
    </location>
</feature>
<evidence type="ECO:0000256" key="1">
    <source>
        <dbReference type="SAM" id="Phobius"/>
    </source>
</evidence>
<keyword evidence="1" id="KW-0472">Membrane</keyword>
<dbReference type="AlphaFoldDB" id="A0A2H0XDJ4"/>
<feature type="transmembrane region" description="Helical" evidence="1">
    <location>
        <begin position="140"/>
        <end position="158"/>
    </location>
</feature>
<dbReference type="Proteomes" id="UP000230340">
    <property type="component" value="Unassembled WGS sequence"/>
</dbReference>
<evidence type="ECO:0000313" key="2">
    <source>
        <dbReference type="EMBL" id="PIS23010.1"/>
    </source>
</evidence>